<keyword evidence="5 8" id="KW-0812">Transmembrane</keyword>
<evidence type="ECO:0000256" key="4">
    <source>
        <dbReference type="ARBA" id="ARBA00022475"/>
    </source>
</evidence>
<feature type="transmembrane region" description="Helical" evidence="8">
    <location>
        <begin position="181"/>
        <end position="200"/>
    </location>
</feature>
<evidence type="ECO:0000256" key="6">
    <source>
        <dbReference type="ARBA" id="ARBA00022989"/>
    </source>
</evidence>
<dbReference type="GO" id="GO:0005886">
    <property type="term" value="C:plasma membrane"/>
    <property type="evidence" value="ECO:0007669"/>
    <property type="project" value="UniProtKB-SubCell"/>
</dbReference>
<comment type="similarity">
    <text evidence="2">Belongs to the autoinducer-2 exporter (AI-2E) (TC 2.A.86) family.</text>
</comment>
<dbReference type="Pfam" id="PF01594">
    <property type="entry name" value="AI-2E_transport"/>
    <property type="match status" value="1"/>
</dbReference>
<evidence type="ECO:0008006" key="11">
    <source>
        <dbReference type="Google" id="ProtNLM"/>
    </source>
</evidence>
<feature type="transmembrane region" description="Helical" evidence="8">
    <location>
        <begin position="78"/>
        <end position="104"/>
    </location>
</feature>
<keyword evidence="10" id="KW-1185">Reference proteome</keyword>
<evidence type="ECO:0000313" key="10">
    <source>
        <dbReference type="Proteomes" id="UP000018680"/>
    </source>
</evidence>
<keyword evidence="7 8" id="KW-0472">Membrane</keyword>
<keyword evidence="4" id="KW-1003">Cell membrane</keyword>
<dbReference type="InterPro" id="IPR002549">
    <property type="entry name" value="AI-2E-like"/>
</dbReference>
<comment type="subcellular location">
    <subcellularLocation>
        <location evidence="1">Cell membrane</location>
        <topology evidence="1">Multi-pass membrane protein</topology>
    </subcellularLocation>
</comment>
<dbReference type="KEGG" id="slr:L21SP2_0515"/>
<gene>
    <name evidence="9" type="ORF">L21SP2_0515</name>
</gene>
<name>V5WDT3_9SPIO</name>
<keyword evidence="3" id="KW-0813">Transport</keyword>
<sequence>MADQLKFSPRQKTTITAAITLAAALGIIATAVLALLGLSRFVAAFQQVLMPPVLALFLALLLQPVFDLFMKISRGSRVAALILLFLAAVIPLGLLIWLGTVYAVNQIPRLIEDLSALLPSMWETVQSLFAGVQSILEQIGLESRLDEVFSNPGDLFSSSLNNISTAITGSAQGLAASITDILAWLVTPVYLVFFLLAPPFDIRMLHKFLPFLKKRTRKDVVYLADQFISILLTFFRGQIIIALLQGILFGLGFALVGLPYGAVIGFVLGLLNIIPYLGSLLGMAVAIPMALFSSGGGIGLGLLVLLVFAIVQAIESYLLTPRIMGNRTGLHPALIIFSIFFWGTALGGVFGMMLAIPLTAFIVVFWRLLKKKYIQELI</sequence>
<dbReference type="PANTHER" id="PTHR21716:SF53">
    <property type="entry name" value="PERMEASE PERM-RELATED"/>
    <property type="match status" value="1"/>
</dbReference>
<evidence type="ECO:0000313" key="9">
    <source>
        <dbReference type="EMBL" id="AHC13947.1"/>
    </source>
</evidence>
<dbReference type="AlphaFoldDB" id="V5WDT3"/>
<keyword evidence="6 8" id="KW-1133">Transmembrane helix</keyword>
<dbReference type="eggNOG" id="COG0628">
    <property type="taxonomic scope" value="Bacteria"/>
</dbReference>
<feature type="transmembrane region" description="Helical" evidence="8">
    <location>
        <begin position="334"/>
        <end position="366"/>
    </location>
</feature>
<evidence type="ECO:0000256" key="7">
    <source>
        <dbReference type="ARBA" id="ARBA00023136"/>
    </source>
</evidence>
<feature type="transmembrane region" description="Helical" evidence="8">
    <location>
        <begin position="15"/>
        <end position="38"/>
    </location>
</feature>
<accession>V5WDT3</accession>
<dbReference type="GO" id="GO:0055085">
    <property type="term" value="P:transmembrane transport"/>
    <property type="evidence" value="ECO:0007669"/>
    <property type="project" value="TreeGrafter"/>
</dbReference>
<organism evidence="9 10">
    <name type="scientific">Salinispira pacifica</name>
    <dbReference type="NCBI Taxonomy" id="1307761"/>
    <lineage>
        <taxon>Bacteria</taxon>
        <taxon>Pseudomonadati</taxon>
        <taxon>Spirochaetota</taxon>
        <taxon>Spirochaetia</taxon>
        <taxon>Spirochaetales</taxon>
        <taxon>Spirochaetaceae</taxon>
        <taxon>Salinispira</taxon>
    </lineage>
</organism>
<dbReference type="OrthoDB" id="9793390at2"/>
<evidence type="ECO:0000256" key="2">
    <source>
        <dbReference type="ARBA" id="ARBA00009773"/>
    </source>
</evidence>
<dbReference type="PANTHER" id="PTHR21716">
    <property type="entry name" value="TRANSMEMBRANE PROTEIN"/>
    <property type="match status" value="1"/>
</dbReference>
<evidence type="ECO:0000256" key="5">
    <source>
        <dbReference type="ARBA" id="ARBA00022692"/>
    </source>
</evidence>
<evidence type="ECO:0000256" key="8">
    <source>
        <dbReference type="SAM" id="Phobius"/>
    </source>
</evidence>
<dbReference type="HOGENOM" id="CLU_031275_8_0_12"/>
<feature type="transmembrane region" description="Helical" evidence="8">
    <location>
        <begin position="283"/>
        <end position="314"/>
    </location>
</feature>
<reference evidence="9 10" key="1">
    <citation type="journal article" date="2015" name="Stand. Genomic Sci.">
        <title>Complete genome sequence and description of Salinispira pacifica gen. nov., sp. nov., a novel spirochaete isolated form a hypersaline microbial mat.</title>
        <authorList>
            <person name="Ben Hania W."/>
            <person name="Joseph M."/>
            <person name="Schumann P."/>
            <person name="Bunk B."/>
            <person name="Fiebig A."/>
            <person name="Sproer C."/>
            <person name="Klenk H.P."/>
            <person name="Fardeau M.L."/>
            <person name="Spring S."/>
        </authorList>
    </citation>
    <scope>NUCLEOTIDE SEQUENCE [LARGE SCALE GENOMIC DNA]</scope>
    <source>
        <strain evidence="9 10">L21-RPul-D2</strain>
    </source>
</reference>
<dbReference type="EMBL" id="CP006939">
    <property type="protein sequence ID" value="AHC13947.1"/>
    <property type="molecule type" value="Genomic_DNA"/>
</dbReference>
<dbReference type="RefSeq" id="WP_024266879.1">
    <property type="nucleotide sequence ID" value="NC_023035.1"/>
</dbReference>
<feature type="transmembrane region" description="Helical" evidence="8">
    <location>
        <begin position="44"/>
        <end position="66"/>
    </location>
</feature>
<evidence type="ECO:0000256" key="1">
    <source>
        <dbReference type="ARBA" id="ARBA00004651"/>
    </source>
</evidence>
<dbReference type="STRING" id="1307761.L21SP2_0515"/>
<feature type="transmembrane region" description="Helical" evidence="8">
    <location>
        <begin position="220"/>
        <end position="241"/>
    </location>
</feature>
<dbReference type="Proteomes" id="UP000018680">
    <property type="component" value="Chromosome"/>
</dbReference>
<evidence type="ECO:0000256" key="3">
    <source>
        <dbReference type="ARBA" id="ARBA00022448"/>
    </source>
</evidence>
<protein>
    <recommendedName>
        <fullName evidence="11">Permease</fullName>
    </recommendedName>
</protein>
<feature type="transmembrane region" description="Helical" evidence="8">
    <location>
        <begin position="247"/>
        <end position="271"/>
    </location>
</feature>
<dbReference type="PATRIC" id="fig|1307761.3.peg.516"/>
<proteinExistence type="inferred from homology"/>